<reference evidence="1 2" key="1">
    <citation type="journal article" date="2016" name="Antonie Van Leeuwenhoek">
        <title>Lysinibacillus endophyticus sp. nov., an indole-3-acetic acid producing endophytic bacterium isolated from corn root (Zea mays cv. Xinken-5).</title>
        <authorList>
            <person name="Yu J."/>
            <person name="Guan X."/>
            <person name="Liu C."/>
            <person name="Xiang W."/>
            <person name="Yu Z."/>
            <person name="Liu X."/>
            <person name="Wang G."/>
        </authorList>
    </citation>
    <scope>NUCLEOTIDE SEQUENCE [LARGE SCALE GENOMIC DNA]</scope>
    <source>
        <strain evidence="1 2">DSM 100506</strain>
    </source>
</reference>
<name>A0A494YTX2_9BACL</name>
<keyword evidence="2" id="KW-1185">Reference proteome</keyword>
<accession>A0A494YTX2</accession>
<sequence>MHYAANCRYGEKNPRTRRFKGFLGYSNVKNGTIDKQTISDLHKRSYKDLKRKMKYFFLAHQVLADPTAIEFNKLNCDILIYKDFFGKRIHIGLKTTRNKAVPITFLVEDLTDLTFTQEPQSITVHKVLKRNKLKISKALLDKLKGRS</sequence>
<dbReference type="Proteomes" id="UP000272238">
    <property type="component" value="Unassembled WGS sequence"/>
</dbReference>
<evidence type="ECO:0000313" key="2">
    <source>
        <dbReference type="Proteomes" id="UP000272238"/>
    </source>
</evidence>
<comment type="caution">
    <text evidence="1">The sequence shown here is derived from an EMBL/GenBank/DDBJ whole genome shotgun (WGS) entry which is preliminary data.</text>
</comment>
<organism evidence="1 2">
    <name type="scientific">Ureibacillus endophyticus</name>
    <dbReference type="NCBI Taxonomy" id="1978490"/>
    <lineage>
        <taxon>Bacteria</taxon>
        <taxon>Bacillati</taxon>
        <taxon>Bacillota</taxon>
        <taxon>Bacilli</taxon>
        <taxon>Bacillales</taxon>
        <taxon>Caryophanaceae</taxon>
        <taxon>Ureibacillus</taxon>
    </lineage>
</organism>
<protein>
    <submittedName>
        <fullName evidence="1">Uncharacterized protein</fullName>
    </submittedName>
</protein>
<dbReference type="AlphaFoldDB" id="A0A494YTX2"/>
<evidence type="ECO:0000313" key="1">
    <source>
        <dbReference type="EMBL" id="RKQ13455.1"/>
    </source>
</evidence>
<dbReference type="OrthoDB" id="10003072at2"/>
<gene>
    <name evidence="1" type="ORF">D8M03_16100</name>
</gene>
<dbReference type="EMBL" id="RBZN01000063">
    <property type="protein sequence ID" value="RKQ13455.1"/>
    <property type="molecule type" value="Genomic_DNA"/>
</dbReference>
<proteinExistence type="predicted"/>